<accession>A0A562NVV5</accession>
<protein>
    <recommendedName>
        <fullName evidence="4">DUF2946 family protein</fullName>
    </recommendedName>
</protein>
<proteinExistence type="predicted"/>
<evidence type="ECO:0000313" key="2">
    <source>
        <dbReference type="EMBL" id="TWI36367.1"/>
    </source>
</evidence>
<dbReference type="Proteomes" id="UP000317122">
    <property type="component" value="Unassembled WGS sequence"/>
</dbReference>
<evidence type="ECO:0008006" key="4">
    <source>
        <dbReference type="Google" id="ProtNLM"/>
    </source>
</evidence>
<keyword evidence="1" id="KW-0732">Signal</keyword>
<feature type="chain" id="PRO_5022085441" description="DUF2946 family protein" evidence="1">
    <location>
        <begin position="22"/>
        <end position="118"/>
    </location>
</feature>
<evidence type="ECO:0000256" key="1">
    <source>
        <dbReference type="SAM" id="SignalP"/>
    </source>
</evidence>
<feature type="signal peptide" evidence="1">
    <location>
        <begin position="1"/>
        <end position="21"/>
    </location>
</feature>
<dbReference type="EMBL" id="VLKT01000016">
    <property type="protein sequence ID" value="TWI36367.1"/>
    <property type="molecule type" value="Genomic_DNA"/>
</dbReference>
<dbReference type="RefSeq" id="WP_145718258.1">
    <property type="nucleotide sequence ID" value="NZ_BSPF01000027.1"/>
</dbReference>
<reference evidence="2 3" key="1">
    <citation type="journal article" date="2015" name="Stand. Genomic Sci.">
        <title>Genomic Encyclopedia of Bacterial and Archaeal Type Strains, Phase III: the genomes of soil and plant-associated and newly described type strains.</title>
        <authorList>
            <person name="Whitman W.B."/>
            <person name="Woyke T."/>
            <person name="Klenk H.P."/>
            <person name="Zhou Y."/>
            <person name="Lilburn T.G."/>
            <person name="Beck B.J."/>
            <person name="De Vos P."/>
            <person name="Vandamme P."/>
            <person name="Eisen J.A."/>
            <person name="Garrity G."/>
            <person name="Hugenholtz P."/>
            <person name="Kyrpides N.C."/>
        </authorList>
    </citation>
    <scope>NUCLEOTIDE SEQUENCE [LARGE SCALE GENOMIC DNA]</scope>
    <source>
        <strain evidence="2 3">CGMCC 1.2546</strain>
    </source>
</reference>
<dbReference type="OrthoDB" id="7365878at2"/>
<organism evidence="2 3">
    <name type="scientific">Mesorhizobium tianshanense</name>
    <dbReference type="NCBI Taxonomy" id="39844"/>
    <lineage>
        <taxon>Bacteria</taxon>
        <taxon>Pseudomonadati</taxon>
        <taxon>Pseudomonadota</taxon>
        <taxon>Alphaproteobacteria</taxon>
        <taxon>Hyphomicrobiales</taxon>
        <taxon>Phyllobacteriaceae</taxon>
        <taxon>Mesorhizobium</taxon>
    </lineage>
</organism>
<dbReference type="AlphaFoldDB" id="A0A562NVV5"/>
<gene>
    <name evidence="2" type="ORF">IQ26_02880</name>
</gene>
<dbReference type="Pfam" id="PF11162">
    <property type="entry name" value="DUF2946"/>
    <property type="match status" value="1"/>
</dbReference>
<dbReference type="InterPro" id="IPR021333">
    <property type="entry name" value="DUF2946"/>
</dbReference>
<keyword evidence="3" id="KW-1185">Reference proteome</keyword>
<sequence>MPAALVAAYLLVLQSMLGAFASGLGPDASQRDAFGNVICTHEGVAELPGGDPHQQHMPACCVLGCGVASAAYAPPPAAGTVPGNFSVETVAFVLPAFRHLDFTRDRSPSNPRAPPATA</sequence>
<comment type="caution">
    <text evidence="2">The sequence shown here is derived from an EMBL/GenBank/DDBJ whole genome shotgun (WGS) entry which is preliminary data.</text>
</comment>
<name>A0A562NVV5_9HYPH</name>
<evidence type="ECO:0000313" key="3">
    <source>
        <dbReference type="Proteomes" id="UP000317122"/>
    </source>
</evidence>